<dbReference type="AlphaFoldDB" id="A0A9P0A344"/>
<dbReference type="PANTHER" id="PTHR18945">
    <property type="entry name" value="NEUROTRANSMITTER GATED ION CHANNEL"/>
    <property type="match status" value="1"/>
</dbReference>
<dbReference type="GO" id="GO:0016020">
    <property type="term" value="C:membrane"/>
    <property type="evidence" value="ECO:0007669"/>
    <property type="project" value="InterPro"/>
</dbReference>
<dbReference type="CDD" id="cd19049">
    <property type="entry name" value="LGIC_TM_anion"/>
    <property type="match status" value="1"/>
</dbReference>
<dbReference type="InterPro" id="IPR038050">
    <property type="entry name" value="Neuro_actylchol_rec"/>
</dbReference>
<dbReference type="PRINTS" id="PR00253">
    <property type="entry name" value="GABAARECEPTR"/>
</dbReference>
<evidence type="ECO:0000259" key="2">
    <source>
        <dbReference type="Pfam" id="PF02932"/>
    </source>
</evidence>
<dbReference type="InterPro" id="IPR036719">
    <property type="entry name" value="Neuro-gated_channel_TM_sf"/>
</dbReference>
<dbReference type="GO" id="GO:0004888">
    <property type="term" value="F:transmembrane signaling receptor activity"/>
    <property type="evidence" value="ECO:0007669"/>
    <property type="project" value="InterPro"/>
</dbReference>
<reference evidence="3" key="1">
    <citation type="submission" date="2021-12" db="EMBL/GenBank/DDBJ databases">
        <authorList>
            <person name="King R."/>
        </authorList>
    </citation>
    <scope>NUCLEOTIDE SEQUENCE</scope>
</reference>
<feature type="transmembrane region" description="Helical" evidence="1">
    <location>
        <begin position="106"/>
        <end position="126"/>
    </location>
</feature>
<sequence>MSDNISDQTALVVFSDCVILYRQRFRKVRVFSNYSRLACEIQFVRSMGYYLIQIYIPSSLIVVISWVSFWLNRGATPARVSLGVTTVLTMTTLMSSTNAALPKVSYVKSIDVFLGTSFVMVFASLLGKSSTSKFPTPPHPPPVEVSTLPVHVAFR</sequence>
<dbReference type="InterPro" id="IPR006201">
    <property type="entry name" value="Neur_channel"/>
</dbReference>
<dbReference type="Proteomes" id="UP001152759">
    <property type="component" value="Chromosome 10"/>
</dbReference>
<dbReference type="SUPFAM" id="SSF90112">
    <property type="entry name" value="Neurotransmitter-gated ion-channel transmembrane pore"/>
    <property type="match status" value="1"/>
</dbReference>
<feature type="domain" description="Neurotransmitter-gated ion-channel transmembrane" evidence="2">
    <location>
        <begin position="54"/>
        <end position="126"/>
    </location>
</feature>
<keyword evidence="4" id="KW-1185">Reference proteome</keyword>
<dbReference type="Gene3D" id="1.20.58.390">
    <property type="entry name" value="Neurotransmitter-gated ion-channel transmembrane domain"/>
    <property type="match status" value="1"/>
</dbReference>
<name>A0A9P0A344_BEMTA</name>
<dbReference type="GO" id="GO:0005254">
    <property type="term" value="F:chloride channel activity"/>
    <property type="evidence" value="ECO:0007669"/>
    <property type="project" value="UniProtKB-ARBA"/>
</dbReference>
<feature type="transmembrane region" description="Helical" evidence="1">
    <location>
        <begin position="50"/>
        <end position="71"/>
    </location>
</feature>
<keyword evidence="1" id="KW-1133">Transmembrane helix</keyword>
<dbReference type="GO" id="GO:0099095">
    <property type="term" value="F:ligand-gated monoatomic anion channel activity"/>
    <property type="evidence" value="ECO:0007669"/>
    <property type="project" value="UniProtKB-ARBA"/>
</dbReference>
<dbReference type="InterPro" id="IPR006028">
    <property type="entry name" value="GABAA/Glycine_rcpt"/>
</dbReference>
<accession>A0A9P0A344</accession>
<proteinExistence type="predicted"/>
<gene>
    <name evidence="3" type="ORF">BEMITA_LOCUS2631</name>
</gene>
<dbReference type="GO" id="GO:0005230">
    <property type="term" value="F:extracellular ligand-gated monoatomic ion channel activity"/>
    <property type="evidence" value="ECO:0007669"/>
    <property type="project" value="UniProtKB-ARBA"/>
</dbReference>
<evidence type="ECO:0000313" key="4">
    <source>
        <dbReference type="Proteomes" id="UP001152759"/>
    </source>
</evidence>
<evidence type="ECO:0000313" key="3">
    <source>
        <dbReference type="EMBL" id="CAH0383160.1"/>
    </source>
</evidence>
<feature type="transmembrane region" description="Helical" evidence="1">
    <location>
        <begin position="80"/>
        <end position="100"/>
    </location>
</feature>
<keyword evidence="1" id="KW-0472">Membrane</keyword>
<dbReference type="EMBL" id="OU963871">
    <property type="protein sequence ID" value="CAH0383160.1"/>
    <property type="molecule type" value="Genomic_DNA"/>
</dbReference>
<protein>
    <recommendedName>
        <fullName evidence="2">Neurotransmitter-gated ion-channel transmembrane domain-containing protein</fullName>
    </recommendedName>
</protein>
<dbReference type="InterPro" id="IPR006029">
    <property type="entry name" value="Neurotrans-gated_channel_TM"/>
</dbReference>
<dbReference type="Pfam" id="PF02932">
    <property type="entry name" value="Neur_chan_memb"/>
    <property type="match status" value="1"/>
</dbReference>
<evidence type="ECO:0000256" key="1">
    <source>
        <dbReference type="SAM" id="Phobius"/>
    </source>
</evidence>
<keyword evidence="1" id="KW-0812">Transmembrane</keyword>
<dbReference type="FunFam" id="1.20.58.390:FF:000098">
    <property type="entry name" value="Predicted protein"/>
    <property type="match status" value="1"/>
</dbReference>
<organism evidence="3 4">
    <name type="scientific">Bemisia tabaci</name>
    <name type="common">Sweetpotato whitefly</name>
    <name type="synonym">Aleurodes tabaci</name>
    <dbReference type="NCBI Taxonomy" id="7038"/>
    <lineage>
        <taxon>Eukaryota</taxon>
        <taxon>Metazoa</taxon>
        <taxon>Ecdysozoa</taxon>
        <taxon>Arthropoda</taxon>
        <taxon>Hexapoda</taxon>
        <taxon>Insecta</taxon>
        <taxon>Pterygota</taxon>
        <taxon>Neoptera</taxon>
        <taxon>Paraneoptera</taxon>
        <taxon>Hemiptera</taxon>
        <taxon>Sternorrhyncha</taxon>
        <taxon>Aleyrodoidea</taxon>
        <taxon>Aleyrodidae</taxon>
        <taxon>Aleyrodinae</taxon>
        <taxon>Bemisia</taxon>
    </lineage>
</organism>